<gene>
    <name evidence="10" type="ORF">HZH66_013775</name>
</gene>
<protein>
    <submittedName>
        <fullName evidence="10">Uncharacterized protein</fullName>
    </submittedName>
</protein>
<dbReference type="GO" id="GO:0007165">
    <property type="term" value="P:signal transduction"/>
    <property type="evidence" value="ECO:0007669"/>
    <property type="project" value="UniProtKB-KW"/>
</dbReference>
<dbReference type="AlphaFoldDB" id="A0A834J3K3"/>
<dbReference type="PANTHER" id="PTHR21137">
    <property type="entry name" value="ODORANT RECEPTOR"/>
    <property type="match status" value="1"/>
</dbReference>
<reference evidence="10" key="1">
    <citation type="journal article" date="2020" name="G3 (Bethesda)">
        <title>High-Quality Assemblies for Three Invasive Social Wasps from the &lt;i&gt;Vespula&lt;/i&gt; Genus.</title>
        <authorList>
            <person name="Harrop T.W.R."/>
            <person name="Guhlin J."/>
            <person name="McLaughlin G.M."/>
            <person name="Permina E."/>
            <person name="Stockwell P."/>
            <person name="Gilligan J."/>
            <person name="Le Lec M.F."/>
            <person name="Gruber M.A.M."/>
            <person name="Quinn O."/>
            <person name="Lovegrove M."/>
            <person name="Duncan E.J."/>
            <person name="Remnant E.J."/>
            <person name="Van Eeckhoven J."/>
            <person name="Graham B."/>
            <person name="Knapp R.A."/>
            <person name="Langford K.W."/>
            <person name="Kronenberg Z."/>
            <person name="Press M.O."/>
            <person name="Eacker S.M."/>
            <person name="Wilson-Rankin E.E."/>
            <person name="Purcell J."/>
            <person name="Lester P.J."/>
            <person name="Dearden P.K."/>
        </authorList>
    </citation>
    <scope>NUCLEOTIDE SEQUENCE</scope>
    <source>
        <strain evidence="10">Marl-1</strain>
    </source>
</reference>
<dbReference type="PANTHER" id="PTHR21137:SF35">
    <property type="entry name" value="ODORANT RECEPTOR 19A-RELATED"/>
    <property type="match status" value="1"/>
</dbReference>
<name>A0A834J3K3_VESVU</name>
<keyword evidence="3" id="KW-0716">Sensory transduction</keyword>
<organism evidence="10 11">
    <name type="scientific">Vespula vulgaris</name>
    <name type="common">Yellow jacket</name>
    <name type="synonym">Wasp</name>
    <dbReference type="NCBI Taxonomy" id="7454"/>
    <lineage>
        <taxon>Eukaryota</taxon>
        <taxon>Metazoa</taxon>
        <taxon>Ecdysozoa</taxon>
        <taxon>Arthropoda</taxon>
        <taxon>Hexapoda</taxon>
        <taxon>Insecta</taxon>
        <taxon>Pterygota</taxon>
        <taxon>Neoptera</taxon>
        <taxon>Endopterygota</taxon>
        <taxon>Hymenoptera</taxon>
        <taxon>Apocrita</taxon>
        <taxon>Aculeata</taxon>
        <taxon>Vespoidea</taxon>
        <taxon>Vespidae</taxon>
        <taxon>Vespinae</taxon>
        <taxon>Vespula</taxon>
    </lineage>
</organism>
<keyword evidence="8" id="KW-0675">Receptor</keyword>
<evidence type="ECO:0000256" key="2">
    <source>
        <dbReference type="ARBA" id="ARBA00022475"/>
    </source>
</evidence>
<evidence type="ECO:0000313" key="11">
    <source>
        <dbReference type="Proteomes" id="UP000614350"/>
    </source>
</evidence>
<evidence type="ECO:0000256" key="7">
    <source>
        <dbReference type="ARBA" id="ARBA00023136"/>
    </source>
</evidence>
<dbReference type="GO" id="GO:0004984">
    <property type="term" value="F:olfactory receptor activity"/>
    <property type="evidence" value="ECO:0007669"/>
    <property type="project" value="InterPro"/>
</dbReference>
<evidence type="ECO:0000256" key="8">
    <source>
        <dbReference type="ARBA" id="ARBA00023170"/>
    </source>
</evidence>
<keyword evidence="7" id="KW-0472">Membrane</keyword>
<proteinExistence type="predicted"/>
<evidence type="ECO:0000313" key="10">
    <source>
        <dbReference type="EMBL" id="KAF7381381.1"/>
    </source>
</evidence>
<keyword evidence="2" id="KW-1003">Cell membrane</keyword>
<keyword evidence="5" id="KW-0552">Olfaction</keyword>
<evidence type="ECO:0000256" key="3">
    <source>
        <dbReference type="ARBA" id="ARBA00022606"/>
    </source>
</evidence>
<dbReference type="EMBL" id="JACSEA010000020">
    <property type="protein sequence ID" value="KAF7381381.1"/>
    <property type="molecule type" value="Genomic_DNA"/>
</dbReference>
<dbReference type="GO" id="GO:0005549">
    <property type="term" value="F:odorant binding"/>
    <property type="evidence" value="ECO:0007669"/>
    <property type="project" value="InterPro"/>
</dbReference>
<keyword evidence="11" id="KW-1185">Reference proteome</keyword>
<evidence type="ECO:0000256" key="1">
    <source>
        <dbReference type="ARBA" id="ARBA00004651"/>
    </source>
</evidence>
<evidence type="ECO:0000256" key="9">
    <source>
        <dbReference type="ARBA" id="ARBA00023224"/>
    </source>
</evidence>
<dbReference type="InterPro" id="IPR004117">
    <property type="entry name" value="7tm6_olfct_rcpt"/>
</dbReference>
<dbReference type="GO" id="GO:0005886">
    <property type="term" value="C:plasma membrane"/>
    <property type="evidence" value="ECO:0007669"/>
    <property type="project" value="UniProtKB-SubCell"/>
</dbReference>
<evidence type="ECO:0000256" key="6">
    <source>
        <dbReference type="ARBA" id="ARBA00022989"/>
    </source>
</evidence>
<dbReference type="Proteomes" id="UP000614350">
    <property type="component" value="Unassembled WGS sequence"/>
</dbReference>
<accession>A0A834J3K3</accession>
<sequence>MFIFCYLGELLSEQGIKVGITSCTLDWNRLPTRSAQSLILIILASNHPIKIVAGKLMDMSLTNFNNIIKTSVGYFNILRSSI</sequence>
<dbReference type="Pfam" id="PF02949">
    <property type="entry name" value="7tm_6"/>
    <property type="match status" value="1"/>
</dbReference>
<keyword evidence="6" id="KW-1133">Transmembrane helix</keyword>
<keyword evidence="4" id="KW-0812">Transmembrane</keyword>
<evidence type="ECO:0000256" key="4">
    <source>
        <dbReference type="ARBA" id="ARBA00022692"/>
    </source>
</evidence>
<comment type="subcellular location">
    <subcellularLocation>
        <location evidence="1">Cell membrane</location>
        <topology evidence="1">Multi-pass membrane protein</topology>
    </subcellularLocation>
</comment>
<comment type="caution">
    <text evidence="10">The sequence shown here is derived from an EMBL/GenBank/DDBJ whole genome shotgun (WGS) entry which is preliminary data.</text>
</comment>
<keyword evidence="9" id="KW-0807">Transducer</keyword>
<evidence type="ECO:0000256" key="5">
    <source>
        <dbReference type="ARBA" id="ARBA00022725"/>
    </source>
</evidence>